<reference evidence="2 3" key="1">
    <citation type="journal article" date="2018" name="Sci. Rep.">
        <title>Comparative analysis of the Pocillopora damicornis genome highlights role of immune system in coral evolution.</title>
        <authorList>
            <person name="Cunning R."/>
            <person name="Bay R.A."/>
            <person name="Gillette P."/>
            <person name="Baker A.C."/>
            <person name="Traylor-Knowles N."/>
        </authorList>
    </citation>
    <scope>NUCLEOTIDE SEQUENCE [LARGE SCALE GENOMIC DNA]</scope>
    <source>
        <strain evidence="2">RSMAS</strain>
        <tissue evidence="2">Whole animal</tissue>
    </source>
</reference>
<keyword evidence="3" id="KW-1185">Reference proteome</keyword>
<sequence length="269" mass="31072">MGLFETGVGDRDLDLVDSDSESDDSFDACLAPLSSSAFGAVFASFIGLWLLDELERSLPEDRDPDRERDLDRDPEWDRERDLEDAAETERDRERDAEREVECDSDPECERERDERDESDEEDDDRLRELREEADCRLGEVVLCQGSIQSSLGRRELEIPNALGEDEGVRKPLFFFLSRSYNRKDLHQILFLCTPISEMDHLLKSTFLLTCSSPWRDVSYIHILGHQPNKRKLKSRHLESETSTATEQDPSSMELDGNTLLWLSSFWTDT</sequence>
<feature type="compositionally biased region" description="Basic and acidic residues" evidence="1">
    <location>
        <begin position="57"/>
        <end position="115"/>
    </location>
</feature>
<proteinExistence type="predicted"/>
<feature type="compositionally biased region" description="Acidic residues" evidence="1">
    <location>
        <begin position="15"/>
        <end position="25"/>
    </location>
</feature>
<evidence type="ECO:0000313" key="3">
    <source>
        <dbReference type="Proteomes" id="UP000275408"/>
    </source>
</evidence>
<feature type="region of interest" description="Disordered" evidence="1">
    <location>
        <begin position="233"/>
        <end position="253"/>
    </location>
</feature>
<dbReference type="AlphaFoldDB" id="A0A3M6TDM7"/>
<evidence type="ECO:0000256" key="1">
    <source>
        <dbReference type="SAM" id="MobiDB-lite"/>
    </source>
</evidence>
<accession>A0A3M6TDM7</accession>
<dbReference type="EMBL" id="RCHS01003811">
    <property type="protein sequence ID" value="RMX39492.1"/>
    <property type="molecule type" value="Genomic_DNA"/>
</dbReference>
<feature type="region of interest" description="Disordered" evidence="1">
    <location>
        <begin position="57"/>
        <end position="125"/>
    </location>
</feature>
<dbReference type="Proteomes" id="UP000275408">
    <property type="component" value="Unassembled WGS sequence"/>
</dbReference>
<feature type="compositionally biased region" description="Polar residues" evidence="1">
    <location>
        <begin position="240"/>
        <end position="250"/>
    </location>
</feature>
<feature type="region of interest" description="Disordered" evidence="1">
    <location>
        <begin position="1"/>
        <end position="25"/>
    </location>
</feature>
<gene>
    <name evidence="2" type="ORF">pdam_00015406</name>
</gene>
<organism evidence="2 3">
    <name type="scientific">Pocillopora damicornis</name>
    <name type="common">Cauliflower coral</name>
    <name type="synonym">Millepora damicornis</name>
    <dbReference type="NCBI Taxonomy" id="46731"/>
    <lineage>
        <taxon>Eukaryota</taxon>
        <taxon>Metazoa</taxon>
        <taxon>Cnidaria</taxon>
        <taxon>Anthozoa</taxon>
        <taxon>Hexacorallia</taxon>
        <taxon>Scleractinia</taxon>
        <taxon>Astrocoeniina</taxon>
        <taxon>Pocilloporidae</taxon>
        <taxon>Pocillopora</taxon>
    </lineage>
</organism>
<name>A0A3M6TDM7_POCDA</name>
<protein>
    <submittedName>
        <fullName evidence="2">Uncharacterized protein</fullName>
    </submittedName>
</protein>
<evidence type="ECO:0000313" key="2">
    <source>
        <dbReference type="EMBL" id="RMX39492.1"/>
    </source>
</evidence>
<comment type="caution">
    <text evidence="2">The sequence shown here is derived from an EMBL/GenBank/DDBJ whole genome shotgun (WGS) entry which is preliminary data.</text>
</comment>